<keyword evidence="2" id="KW-0472">Membrane</keyword>
<gene>
    <name evidence="3" type="ORF">BDA99DRAFT_571757</name>
</gene>
<keyword evidence="4" id="KW-1185">Reference proteome</keyword>
<evidence type="ECO:0000256" key="2">
    <source>
        <dbReference type="SAM" id="Phobius"/>
    </source>
</evidence>
<feature type="region of interest" description="Disordered" evidence="1">
    <location>
        <begin position="1"/>
        <end position="61"/>
    </location>
</feature>
<comment type="caution">
    <text evidence="3">The sequence shown here is derived from an EMBL/GenBank/DDBJ whole genome shotgun (WGS) entry which is preliminary data.</text>
</comment>
<evidence type="ECO:0000256" key="1">
    <source>
        <dbReference type="SAM" id="MobiDB-lite"/>
    </source>
</evidence>
<keyword evidence="2" id="KW-0812">Transmembrane</keyword>
<evidence type="ECO:0000313" key="3">
    <source>
        <dbReference type="EMBL" id="KAI9264310.1"/>
    </source>
</evidence>
<feature type="compositionally biased region" description="Low complexity" evidence="1">
    <location>
        <begin position="22"/>
        <end position="34"/>
    </location>
</feature>
<dbReference type="AlphaFoldDB" id="A0AAD5PED3"/>
<evidence type="ECO:0000313" key="4">
    <source>
        <dbReference type="Proteomes" id="UP001209540"/>
    </source>
</evidence>
<name>A0AAD5PED3_9FUNG</name>
<accession>A0AAD5PED3</accession>
<dbReference type="EMBL" id="JAIXMP010000012">
    <property type="protein sequence ID" value="KAI9264310.1"/>
    <property type="molecule type" value="Genomic_DNA"/>
</dbReference>
<reference evidence="3" key="2">
    <citation type="submission" date="2023-02" db="EMBL/GenBank/DDBJ databases">
        <authorList>
            <consortium name="DOE Joint Genome Institute"/>
            <person name="Mondo S.J."/>
            <person name="Chang Y."/>
            <person name="Wang Y."/>
            <person name="Ahrendt S."/>
            <person name="Andreopoulos W."/>
            <person name="Barry K."/>
            <person name="Beard J."/>
            <person name="Benny G.L."/>
            <person name="Blankenship S."/>
            <person name="Bonito G."/>
            <person name="Cuomo C."/>
            <person name="Desiro A."/>
            <person name="Gervers K.A."/>
            <person name="Hundley H."/>
            <person name="Kuo A."/>
            <person name="LaButti K."/>
            <person name="Lang B.F."/>
            <person name="Lipzen A."/>
            <person name="O'Donnell K."/>
            <person name="Pangilinan J."/>
            <person name="Reynolds N."/>
            <person name="Sandor L."/>
            <person name="Smith M.W."/>
            <person name="Tsang A."/>
            <person name="Grigoriev I.V."/>
            <person name="Stajich J.E."/>
            <person name="Spatafora J.W."/>
        </authorList>
    </citation>
    <scope>NUCLEOTIDE SEQUENCE</scope>
    <source>
        <strain evidence="3">RSA 2281</strain>
    </source>
</reference>
<keyword evidence="2" id="KW-1133">Transmembrane helix</keyword>
<organism evidence="3 4">
    <name type="scientific">Phascolomyces articulosus</name>
    <dbReference type="NCBI Taxonomy" id="60185"/>
    <lineage>
        <taxon>Eukaryota</taxon>
        <taxon>Fungi</taxon>
        <taxon>Fungi incertae sedis</taxon>
        <taxon>Mucoromycota</taxon>
        <taxon>Mucoromycotina</taxon>
        <taxon>Mucoromycetes</taxon>
        <taxon>Mucorales</taxon>
        <taxon>Lichtheimiaceae</taxon>
        <taxon>Phascolomyces</taxon>
    </lineage>
</organism>
<feature type="transmembrane region" description="Helical" evidence="2">
    <location>
        <begin position="74"/>
        <end position="96"/>
    </location>
</feature>
<feature type="compositionally biased region" description="Basic and acidic residues" evidence="1">
    <location>
        <begin position="1"/>
        <end position="21"/>
    </location>
</feature>
<proteinExistence type="predicted"/>
<dbReference type="Proteomes" id="UP001209540">
    <property type="component" value="Unassembled WGS sequence"/>
</dbReference>
<sequence>MDEKKEKYTTIPSTKEDKERSTGTPSNTSSENNNEQLDRTNTSEDAGVVNDGVIDNHGQRHNNRGRQQLLMKRIMTWLALSVASFYCLKTVFNMIFPILMRPRECDITLGYPKNMFPTSVQQGELDYASIGILRDRFGKDILGIHYPHCKVHYSQLKYTPCYEVPISDLKLSKATSNLLMTYSIMNTTEPIIHHHDKVPKDTPSVHMGGDRSEFSHRVPLPVLTGESIEPFPIEDQISTASNGTLHNTNSTEYRYLSFGDPYSRLSCANRKSPPERQFSPLLTENGSRYFSILASEIAVLSIKSLDKGVNLITKIMTEAQAKENNNGMLNIYLRFANDNNGYDNDQQHKILFTMGSNGRGAHITISRNNDYYHNQNPNLPFSSASSDTITCQLVVVVPNEYQEETQKLKHANGTVTTFINQGFAGPILFDILAREGMVHGHNLAFHKLRIKIGRGMIKLLDIRVAELTTAILDGNINVQKIKVSRSLASGVFRGSSIVRAVIHPDKICNKNEKYEIINMSAHNGYTHTDVTALEIHRDQLAANFYLYEEDETPNILPTQSDYVYYSGPNLIHVDEKKSTDIFKTGYLVQNNSGSTISVYNGAKYYPSPFRKCQFSYGYYND</sequence>
<reference evidence="3" key="1">
    <citation type="journal article" date="2022" name="IScience">
        <title>Evolution of zygomycete secretomes and the origins of terrestrial fungal ecologies.</title>
        <authorList>
            <person name="Chang Y."/>
            <person name="Wang Y."/>
            <person name="Mondo S."/>
            <person name="Ahrendt S."/>
            <person name="Andreopoulos W."/>
            <person name="Barry K."/>
            <person name="Beard J."/>
            <person name="Benny G.L."/>
            <person name="Blankenship S."/>
            <person name="Bonito G."/>
            <person name="Cuomo C."/>
            <person name="Desiro A."/>
            <person name="Gervers K.A."/>
            <person name="Hundley H."/>
            <person name="Kuo A."/>
            <person name="LaButti K."/>
            <person name="Lang B.F."/>
            <person name="Lipzen A."/>
            <person name="O'Donnell K."/>
            <person name="Pangilinan J."/>
            <person name="Reynolds N."/>
            <person name="Sandor L."/>
            <person name="Smith M.E."/>
            <person name="Tsang A."/>
            <person name="Grigoriev I.V."/>
            <person name="Stajich J.E."/>
            <person name="Spatafora J.W."/>
        </authorList>
    </citation>
    <scope>NUCLEOTIDE SEQUENCE</scope>
    <source>
        <strain evidence="3">RSA 2281</strain>
    </source>
</reference>
<protein>
    <submittedName>
        <fullName evidence="3">Uncharacterized protein</fullName>
    </submittedName>
</protein>